<dbReference type="STRING" id="128403.WA1_46890"/>
<sequence>MLYQTFGYTRCNSFELESGFQKIAIYTKPSGELDGVPTHVARQLPNGRWTSKLAVCGADTARTREKA</sequence>
<dbReference type="Proteomes" id="UP000076925">
    <property type="component" value="Unassembled WGS sequence"/>
</dbReference>
<dbReference type="AlphaFoldDB" id="A0A139WXJ5"/>
<accession>A0A139WXJ5</accession>
<dbReference type="Pfam" id="PF24738">
    <property type="entry name" value="DUF7689"/>
    <property type="match status" value="1"/>
</dbReference>
<name>A0A139WXJ5_9CYAN</name>
<gene>
    <name evidence="2" type="ORF">WA1_46890</name>
</gene>
<protein>
    <recommendedName>
        <fullName evidence="1">DUF7689 domain-containing protein</fullName>
    </recommendedName>
</protein>
<dbReference type="InterPro" id="IPR056106">
    <property type="entry name" value="DUF7689"/>
</dbReference>
<organism evidence="2 3">
    <name type="scientific">Scytonema hofmannii PCC 7110</name>
    <dbReference type="NCBI Taxonomy" id="128403"/>
    <lineage>
        <taxon>Bacteria</taxon>
        <taxon>Bacillati</taxon>
        <taxon>Cyanobacteriota</taxon>
        <taxon>Cyanophyceae</taxon>
        <taxon>Nostocales</taxon>
        <taxon>Scytonemataceae</taxon>
        <taxon>Scytonema</taxon>
    </lineage>
</organism>
<comment type="caution">
    <text evidence="2">The sequence shown here is derived from an EMBL/GenBank/DDBJ whole genome shotgun (WGS) entry which is preliminary data.</text>
</comment>
<feature type="domain" description="DUF7689" evidence="1">
    <location>
        <begin position="2"/>
        <end position="54"/>
    </location>
</feature>
<dbReference type="OrthoDB" id="454373at2"/>
<reference evidence="2 3" key="1">
    <citation type="journal article" date="2013" name="Genome Biol. Evol.">
        <title>Genomes of Stigonematalean cyanobacteria (subsection V) and the evolution of oxygenic photosynthesis from prokaryotes to plastids.</title>
        <authorList>
            <person name="Dagan T."/>
            <person name="Roettger M."/>
            <person name="Stucken K."/>
            <person name="Landan G."/>
            <person name="Koch R."/>
            <person name="Major P."/>
            <person name="Gould S.B."/>
            <person name="Goremykin V.V."/>
            <person name="Rippka R."/>
            <person name="Tandeau de Marsac N."/>
            <person name="Gugger M."/>
            <person name="Lockhart P.J."/>
            <person name="Allen J.F."/>
            <person name="Brune I."/>
            <person name="Maus I."/>
            <person name="Puhler A."/>
            <person name="Martin W.F."/>
        </authorList>
    </citation>
    <scope>NUCLEOTIDE SEQUENCE [LARGE SCALE GENOMIC DNA]</scope>
    <source>
        <strain evidence="2 3">PCC 7110</strain>
    </source>
</reference>
<evidence type="ECO:0000313" key="2">
    <source>
        <dbReference type="EMBL" id="KYC37161.1"/>
    </source>
</evidence>
<proteinExistence type="predicted"/>
<keyword evidence="3" id="KW-1185">Reference proteome</keyword>
<evidence type="ECO:0000313" key="3">
    <source>
        <dbReference type="Proteomes" id="UP000076925"/>
    </source>
</evidence>
<dbReference type="EMBL" id="ANNX02000047">
    <property type="protein sequence ID" value="KYC37161.1"/>
    <property type="molecule type" value="Genomic_DNA"/>
</dbReference>
<evidence type="ECO:0000259" key="1">
    <source>
        <dbReference type="Pfam" id="PF24738"/>
    </source>
</evidence>